<dbReference type="InterPro" id="IPR000172">
    <property type="entry name" value="GMC_OxRdtase_N"/>
</dbReference>
<evidence type="ECO:0000256" key="6">
    <source>
        <dbReference type="PIRSR" id="PIRSR000137-2"/>
    </source>
</evidence>
<evidence type="ECO:0000256" key="1">
    <source>
        <dbReference type="ARBA" id="ARBA00001974"/>
    </source>
</evidence>
<dbReference type="Pfam" id="PF00732">
    <property type="entry name" value="GMC_oxred_N"/>
    <property type="match status" value="1"/>
</dbReference>
<dbReference type="AlphaFoldDB" id="A0AAV5A647"/>
<dbReference type="InterPro" id="IPR007867">
    <property type="entry name" value="GMC_OxRtase_C"/>
</dbReference>
<evidence type="ECO:0000256" key="4">
    <source>
        <dbReference type="ARBA" id="ARBA00022827"/>
    </source>
</evidence>
<evidence type="ECO:0000256" key="3">
    <source>
        <dbReference type="ARBA" id="ARBA00022630"/>
    </source>
</evidence>
<dbReference type="GO" id="GO:0050660">
    <property type="term" value="F:flavin adenine dinucleotide binding"/>
    <property type="evidence" value="ECO:0007669"/>
    <property type="project" value="InterPro"/>
</dbReference>
<accession>A0AAV5A647</accession>
<keyword evidence="4 6" id="KW-0274">FAD</keyword>
<dbReference type="GO" id="GO:0016614">
    <property type="term" value="F:oxidoreductase activity, acting on CH-OH group of donors"/>
    <property type="evidence" value="ECO:0007669"/>
    <property type="project" value="InterPro"/>
</dbReference>
<dbReference type="EMBL" id="BPWL01000005">
    <property type="protein sequence ID" value="GJJ10082.1"/>
    <property type="molecule type" value="Genomic_DNA"/>
</dbReference>
<dbReference type="Proteomes" id="UP001050691">
    <property type="component" value="Unassembled WGS sequence"/>
</dbReference>
<evidence type="ECO:0000313" key="9">
    <source>
        <dbReference type="Proteomes" id="UP001050691"/>
    </source>
</evidence>
<dbReference type="Gene3D" id="3.50.50.60">
    <property type="entry name" value="FAD/NAD(P)-binding domain"/>
    <property type="match status" value="1"/>
</dbReference>
<proteinExistence type="inferred from homology"/>
<comment type="caution">
    <text evidence="8">The sequence shown here is derived from an EMBL/GenBank/DDBJ whole genome shotgun (WGS) entry which is preliminary data.</text>
</comment>
<dbReference type="InterPro" id="IPR012132">
    <property type="entry name" value="GMC_OxRdtase"/>
</dbReference>
<feature type="active site" description="Proton acceptor" evidence="5">
    <location>
        <position position="559"/>
    </location>
</feature>
<dbReference type="PROSITE" id="PS51257">
    <property type="entry name" value="PROKAR_LIPOPROTEIN"/>
    <property type="match status" value="1"/>
</dbReference>
<dbReference type="PROSITE" id="PS00624">
    <property type="entry name" value="GMC_OXRED_2"/>
    <property type="match status" value="1"/>
</dbReference>
<feature type="binding site" evidence="6">
    <location>
        <position position="229"/>
    </location>
    <ligand>
        <name>FAD</name>
        <dbReference type="ChEBI" id="CHEBI:57692"/>
    </ligand>
</feature>
<dbReference type="Gene3D" id="3.30.560.10">
    <property type="entry name" value="Glucose Oxidase, domain 3"/>
    <property type="match status" value="1"/>
</dbReference>
<keyword evidence="3" id="KW-0285">Flavoprotein</keyword>
<sequence>MPTKVTSVPTQSFDYIVCGSSGGTAGCVVASRLAEDPNISVLLIEAGQDNDLIENTKMPGGWVLLSETNEDWNVVTAPQKNALDRTVNITHGRFLGGSTGLNATLVARGVPQDYDDWGVKGWSGAEFWPYMMKVENFHPKDWFEHDPKSHGTSGPIHTAPHDPAPITNLLLKSMESQGLPYDPDMFSSGKNCHGCGHAVRTVHDGIRSTAADFTAKIGENLWILTDSRVDKVNLTQQDDGGLPRATSVDIVHKETRATIKANKEIVISGGALCSPTILLRSGIGPKAEVESFDIESKVDVPGVGKNLMDHFIVPLFYEVVEPELTNDHLIYCADGVQNCYLQWKEKRTGFLSTVPYGAFAYARLDERLKDSELWQKAERKEGRDPMGLTPSQANIEFFATECYGGPKQFSDFPIGGKSAFAIIPELFGQQSRGTVTLKSKDPLDNPVVDPNYLSNPLDLLVISEACKLANEVVMQGAGTKNVVRGAWPAKSNHHTFKTREDWEPFVKQWGTTCYHPAGSCKMGPSTDSMAVVDEHLRVRGVQGLRVADASIIPILHGGHPQIPVYAIGEKCAEMIREANKA</sequence>
<gene>
    <name evidence="8" type="ORF">Clacol_004308</name>
</gene>
<comment type="similarity">
    <text evidence="2">Belongs to the GMC oxidoreductase family.</text>
</comment>
<evidence type="ECO:0000256" key="5">
    <source>
        <dbReference type="PIRSR" id="PIRSR000137-1"/>
    </source>
</evidence>
<dbReference type="InterPro" id="IPR036188">
    <property type="entry name" value="FAD/NAD-bd_sf"/>
</dbReference>
<feature type="active site" description="Proton donor" evidence="5">
    <location>
        <position position="515"/>
    </location>
</feature>
<dbReference type="PIRSF" id="PIRSF000137">
    <property type="entry name" value="Alcohol_oxidase"/>
    <property type="match status" value="1"/>
</dbReference>
<comment type="cofactor">
    <cofactor evidence="1 6">
        <name>FAD</name>
        <dbReference type="ChEBI" id="CHEBI:57692"/>
    </cofactor>
</comment>
<evidence type="ECO:0000256" key="2">
    <source>
        <dbReference type="ARBA" id="ARBA00010790"/>
    </source>
</evidence>
<evidence type="ECO:0000259" key="7">
    <source>
        <dbReference type="PROSITE" id="PS00624"/>
    </source>
</evidence>
<reference evidence="8" key="1">
    <citation type="submission" date="2021-10" db="EMBL/GenBank/DDBJ databases">
        <title>De novo Genome Assembly of Clathrus columnatus (Basidiomycota, Fungi) Using Illumina and Nanopore Sequence Data.</title>
        <authorList>
            <person name="Ogiso-Tanaka E."/>
            <person name="Itagaki H."/>
            <person name="Hosoya T."/>
            <person name="Hosaka K."/>
        </authorList>
    </citation>
    <scope>NUCLEOTIDE SEQUENCE</scope>
    <source>
        <strain evidence="8">MO-923</strain>
    </source>
</reference>
<name>A0AAV5A647_9AGAM</name>
<organism evidence="8 9">
    <name type="scientific">Clathrus columnatus</name>
    <dbReference type="NCBI Taxonomy" id="1419009"/>
    <lineage>
        <taxon>Eukaryota</taxon>
        <taxon>Fungi</taxon>
        <taxon>Dikarya</taxon>
        <taxon>Basidiomycota</taxon>
        <taxon>Agaricomycotina</taxon>
        <taxon>Agaricomycetes</taxon>
        <taxon>Phallomycetidae</taxon>
        <taxon>Phallales</taxon>
        <taxon>Clathraceae</taxon>
        <taxon>Clathrus</taxon>
    </lineage>
</organism>
<dbReference type="Pfam" id="PF05199">
    <property type="entry name" value="GMC_oxred_C"/>
    <property type="match status" value="1"/>
</dbReference>
<evidence type="ECO:0000313" key="8">
    <source>
        <dbReference type="EMBL" id="GJJ10082.1"/>
    </source>
</evidence>
<protein>
    <recommendedName>
        <fullName evidence="7">Glucose-methanol-choline oxidoreductase N-terminal domain-containing protein</fullName>
    </recommendedName>
</protein>
<dbReference type="SUPFAM" id="SSF51905">
    <property type="entry name" value="FAD/NAD(P)-binding domain"/>
    <property type="match status" value="1"/>
</dbReference>
<keyword evidence="9" id="KW-1185">Reference proteome</keyword>
<dbReference type="SUPFAM" id="SSF54373">
    <property type="entry name" value="FAD-linked reductases, C-terminal domain"/>
    <property type="match status" value="1"/>
</dbReference>
<feature type="binding site" evidence="6">
    <location>
        <begin position="560"/>
        <end position="561"/>
    </location>
    <ligand>
        <name>FAD</name>
        <dbReference type="ChEBI" id="CHEBI:57692"/>
    </ligand>
</feature>
<dbReference type="PANTHER" id="PTHR11552:SF147">
    <property type="entry name" value="CHOLINE DEHYDROGENASE, MITOCHONDRIAL"/>
    <property type="match status" value="1"/>
</dbReference>
<feature type="domain" description="Glucose-methanol-choline oxidoreductase N-terminal" evidence="7">
    <location>
        <begin position="270"/>
        <end position="284"/>
    </location>
</feature>
<dbReference type="PANTHER" id="PTHR11552">
    <property type="entry name" value="GLUCOSE-METHANOL-CHOLINE GMC OXIDOREDUCTASE"/>
    <property type="match status" value="1"/>
</dbReference>